<gene>
    <name evidence="1" type="ORF">CARN7_1301</name>
</gene>
<organism evidence="1">
    <name type="scientific">mine drainage metagenome</name>
    <dbReference type="NCBI Taxonomy" id="410659"/>
    <lineage>
        <taxon>unclassified sequences</taxon>
        <taxon>metagenomes</taxon>
        <taxon>ecological metagenomes</taxon>
    </lineage>
</organism>
<proteinExistence type="predicted"/>
<dbReference type="EMBL" id="CABR01000087">
    <property type="protein sequence ID" value="CBI10519.1"/>
    <property type="molecule type" value="Genomic_DNA"/>
</dbReference>
<sequence>MNVLKRLEKHLKQGQGDGANPVFERLVRSLCLNGSFNLAELYELNYEDFELALEVLKNWRLDRYTKTKDRLKEMYQLTEVA</sequence>
<evidence type="ECO:0000313" key="1">
    <source>
        <dbReference type="EMBL" id="CBI10519.1"/>
    </source>
</evidence>
<comment type="caution">
    <text evidence="1">The sequence shown here is derived from an EMBL/GenBank/DDBJ whole genome shotgun (WGS) entry which is preliminary data.</text>
</comment>
<accession>E6QTE7</accession>
<reference evidence="1" key="1">
    <citation type="submission" date="2009-10" db="EMBL/GenBank/DDBJ databases">
        <title>Diversity of trophic interactions inside an arsenic-rich microbial ecosystem.</title>
        <authorList>
            <person name="Bertin P.N."/>
            <person name="Heinrich-Salmeron A."/>
            <person name="Pelletier E."/>
            <person name="Goulhen-Chollet F."/>
            <person name="Arsene-Ploetze F."/>
            <person name="Gallien S."/>
            <person name="Calteau A."/>
            <person name="Vallenet D."/>
            <person name="Casiot C."/>
            <person name="Chane-Woon-Ming B."/>
            <person name="Giloteaux L."/>
            <person name="Barakat M."/>
            <person name="Bonnefoy V."/>
            <person name="Bruneel O."/>
            <person name="Chandler M."/>
            <person name="Cleiss J."/>
            <person name="Duran R."/>
            <person name="Elbaz-Poulichet F."/>
            <person name="Fonknechten N."/>
            <person name="Lauga B."/>
            <person name="Mornico D."/>
            <person name="Ortet P."/>
            <person name="Schaeffer C."/>
            <person name="Siguier P."/>
            <person name="Alexander Thil Smith A."/>
            <person name="Van Dorsselaer A."/>
            <person name="Weissenbach J."/>
            <person name="Medigue C."/>
            <person name="Le Paslier D."/>
        </authorList>
    </citation>
    <scope>NUCLEOTIDE SEQUENCE</scope>
</reference>
<dbReference type="AlphaFoldDB" id="E6QTE7"/>
<name>E6QTE7_9ZZZZ</name>
<protein>
    <submittedName>
        <fullName evidence="1">Uncharacterized protein</fullName>
    </submittedName>
</protein>